<protein>
    <submittedName>
        <fullName evidence="2">Short chain dehydrogenase/reductase family oxidoreductase</fullName>
        <ecNumber evidence="2">1.-.-.-</ecNumber>
    </submittedName>
</protein>
<evidence type="ECO:0000313" key="2">
    <source>
        <dbReference type="EMBL" id="VTQ64426.1"/>
    </source>
</evidence>
<proteinExistence type="predicted"/>
<sequence>MTEPKLIDPRKLYHTEEFPKQDQDTPALQKEMQPVPDCGEESYEGSNQLENRRVLITGETQGSGARQLLLLQEKGQISACTFSQEKKKMPNK</sequence>
<comment type="caution">
    <text evidence="2">The sequence shown here is derived from an EMBL/GenBank/DDBJ whole genome shotgun (WGS) entry which is preliminary data.</text>
</comment>
<dbReference type="Gene3D" id="3.40.50.720">
    <property type="entry name" value="NAD(P)-binding Rossmann-like Domain"/>
    <property type="match status" value="1"/>
</dbReference>
<dbReference type="GO" id="GO:0016491">
    <property type="term" value="F:oxidoreductase activity"/>
    <property type="evidence" value="ECO:0007669"/>
    <property type="project" value="UniProtKB-KW"/>
</dbReference>
<dbReference type="Proteomes" id="UP000352698">
    <property type="component" value="Unassembled WGS sequence"/>
</dbReference>
<keyword evidence="2" id="KW-0560">Oxidoreductase</keyword>
<reference evidence="2 3" key="1">
    <citation type="submission" date="2019-05" db="EMBL/GenBank/DDBJ databases">
        <authorList>
            <consortium name="Pathogen Informatics"/>
        </authorList>
    </citation>
    <scope>NUCLEOTIDE SEQUENCE [LARGE SCALE GENOMIC DNA]</scope>
    <source>
        <strain evidence="2 3">NCTC12204</strain>
    </source>
</reference>
<evidence type="ECO:0000313" key="3">
    <source>
        <dbReference type="Proteomes" id="UP000352698"/>
    </source>
</evidence>
<dbReference type="AlphaFoldDB" id="A0A7Z9AUB1"/>
<feature type="region of interest" description="Disordered" evidence="1">
    <location>
        <begin position="1"/>
        <end position="46"/>
    </location>
</feature>
<feature type="compositionally biased region" description="Basic and acidic residues" evidence="1">
    <location>
        <begin position="1"/>
        <end position="23"/>
    </location>
</feature>
<evidence type="ECO:0000256" key="1">
    <source>
        <dbReference type="SAM" id="MobiDB-lite"/>
    </source>
</evidence>
<accession>A0A7Z9AUB1</accession>
<organism evidence="2 3">
    <name type="scientific">Enterococcus hirae</name>
    <dbReference type="NCBI Taxonomy" id="1354"/>
    <lineage>
        <taxon>Bacteria</taxon>
        <taxon>Bacillati</taxon>
        <taxon>Bacillota</taxon>
        <taxon>Bacilli</taxon>
        <taxon>Lactobacillales</taxon>
        <taxon>Enterococcaceae</taxon>
        <taxon>Enterococcus</taxon>
    </lineage>
</organism>
<gene>
    <name evidence="2" type="primary">fad_2</name>
    <name evidence="2" type="ORF">NCTC12204_01507</name>
</gene>
<name>A0A7Z9AUB1_ENTHR</name>
<dbReference type="EC" id="1.-.-.-" evidence="2"/>
<dbReference type="EMBL" id="CABEEP010000001">
    <property type="protein sequence ID" value="VTQ64426.1"/>
    <property type="molecule type" value="Genomic_DNA"/>
</dbReference>